<organism evidence="2 10">
    <name type="scientific">Phytophthora fragariae</name>
    <dbReference type="NCBI Taxonomy" id="53985"/>
    <lineage>
        <taxon>Eukaryota</taxon>
        <taxon>Sar</taxon>
        <taxon>Stramenopiles</taxon>
        <taxon>Oomycota</taxon>
        <taxon>Peronosporomycetes</taxon>
        <taxon>Peronosporales</taxon>
        <taxon>Peronosporaceae</taxon>
        <taxon>Phytophthora</taxon>
    </lineage>
</organism>
<dbReference type="Proteomes" id="UP000488956">
    <property type="component" value="Unassembled WGS sequence"/>
</dbReference>
<evidence type="ECO:0000313" key="16">
    <source>
        <dbReference type="Proteomes" id="UP000476176"/>
    </source>
</evidence>
<dbReference type="AlphaFoldDB" id="A0A6A3FVQ8"/>
<dbReference type="Proteomes" id="UP000437068">
    <property type="component" value="Unassembled WGS sequence"/>
</dbReference>
<keyword evidence="11" id="KW-1185">Reference proteome</keyword>
<evidence type="ECO:0000313" key="15">
    <source>
        <dbReference type="Proteomes" id="UP000460718"/>
    </source>
</evidence>
<evidence type="ECO:0000313" key="11">
    <source>
        <dbReference type="Proteomes" id="UP000433483"/>
    </source>
</evidence>
<evidence type="ECO:0000256" key="1">
    <source>
        <dbReference type="SAM" id="SignalP"/>
    </source>
</evidence>
<evidence type="ECO:0000313" key="12">
    <source>
        <dbReference type="Proteomes" id="UP000437068"/>
    </source>
</evidence>
<dbReference type="EMBL" id="QXGF01000048">
    <property type="protein sequence ID" value="KAE8948506.1"/>
    <property type="molecule type" value="Genomic_DNA"/>
</dbReference>
<evidence type="ECO:0000313" key="5">
    <source>
        <dbReference type="EMBL" id="KAE9136989.1"/>
    </source>
</evidence>
<sequence length="74" mass="8137">MSILLIVLSVLCSHPERISRRDFGVCLPCPFMITTIEPIRNGVQNLPITAATPCTCRMLVHGPGAKPQQNTLKH</sequence>
<dbReference type="Proteomes" id="UP000429523">
    <property type="component" value="Unassembled WGS sequence"/>
</dbReference>
<evidence type="ECO:0000313" key="3">
    <source>
        <dbReference type="EMBL" id="KAE9029352.1"/>
    </source>
</evidence>
<dbReference type="EMBL" id="QXGB01000045">
    <property type="protein sequence ID" value="KAE9234620.1"/>
    <property type="molecule type" value="Genomic_DNA"/>
</dbReference>
<evidence type="ECO:0000313" key="10">
    <source>
        <dbReference type="Proteomes" id="UP000429523"/>
    </source>
</evidence>
<dbReference type="Proteomes" id="UP000476176">
    <property type="component" value="Unassembled WGS sequence"/>
</dbReference>
<protein>
    <recommendedName>
        <fullName evidence="18">RxLR effector protein</fullName>
    </recommendedName>
</protein>
<dbReference type="EMBL" id="QXGC01000023">
    <property type="protein sequence ID" value="KAE9254488.1"/>
    <property type="molecule type" value="Genomic_DNA"/>
</dbReference>
<feature type="chain" id="PRO_5036379484" description="RxLR effector protein" evidence="1">
    <location>
        <begin position="21"/>
        <end position="74"/>
    </location>
</feature>
<dbReference type="EMBL" id="QXFX01000037">
    <property type="protein sequence ID" value="KAE9136955.1"/>
    <property type="molecule type" value="Genomic_DNA"/>
</dbReference>
<comment type="caution">
    <text evidence="2">The sequence shown here is derived from an EMBL/GenBank/DDBJ whole genome shotgun (WGS) entry which is preliminary data.</text>
</comment>
<evidence type="ECO:0000313" key="8">
    <source>
        <dbReference type="EMBL" id="KAE9256519.1"/>
    </source>
</evidence>
<dbReference type="EMBL" id="QXFZ01000050">
    <property type="protein sequence ID" value="KAE9136989.1"/>
    <property type="molecule type" value="Genomic_DNA"/>
</dbReference>
<evidence type="ECO:0000313" key="17">
    <source>
        <dbReference type="Proteomes" id="UP000488956"/>
    </source>
</evidence>
<accession>A0A6A3FVQ8</accession>
<feature type="signal peptide" evidence="1">
    <location>
        <begin position="1"/>
        <end position="20"/>
    </location>
</feature>
<evidence type="ECO:0000313" key="7">
    <source>
        <dbReference type="EMBL" id="KAE9254488.1"/>
    </source>
</evidence>
<dbReference type="Proteomes" id="UP000460718">
    <property type="component" value="Unassembled WGS sequence"/>
</dbReference>
<evidence type="ECO:0000313" key="4">
    <source>
        <dbReference type="EMBL" id="KAE9136955.1"/>
    </source>
</evidence>
<dbReference type="EMBL" id="QXGD01000045">
    <property type="protein sequence ID" value="KAE9256519.1"/>
    <property type="molecule type" value="Genomic_DNA"/>
</dbReference>
<name>A0A6A3FVQ8_9STRA</name>
<reference evidence="10 11" key="1">
    <citation type="submission" date="2018-08" db="EMBL/GenBank/DDBJ databases">
        <title>Genomic investigation of the strawberry pathogen Phytophthora fragariae indicates pathogenicity is determined by transcriptional variation in three key races.</title>
        <authorList>
            <person name="Adams T.M."/>
            <person name="Armitage A.D."/>
            <person name="Sobczyk M.K."/>
            <person name="Bates H.J."/>
            <person name="Dunwell J.M."/>
            <person name="Nellist C.F."/>
            <person name="Harrison R.J."/>
        </authorList>
    </citation>
    <scope>NUCLEOTIDE SEQUENCE [LARGE SCALE GENOMIC DNA]</scope>
    <source>
        <strain evidence="9 12">A4</strain>
        <strain evidence="8 13">BC-1</strain>
        <strain evidence="7 16">BC-23</strain>
        <strain evidence="6 11">NOV-27</strain>
        <strain evidence="5 14">NOV-71</strain>
        <strain evidence="2 10">NOV-9</strain>
        <strain evidence="4 17">ONT-3</strain>
        <strain evidence="3 15">SCRP245</strain>
    </source>
</reference>
<evidence type="ECO:0008006" key="18">
    <source>
        <dbReference type="Google" id="ProtNLM"/>
    </source>
</evidence>
<keyword evidence="1" id="KW-0732">Signal</keyword>
<dbReference type="Proteomes" id="UP000440367">
    <property type="component" value="Unassembled WGS sequence"/>
</dbReference>
<dbReference type="EMBL" id="QXFW01000029">
    <property type="protein sequence ID" value="KAE9029352.1"/>
    <property type="molecule type" value="Genomic_DNA"/>
</dbReference>
<evidence type="ECO:0000313" key="6">
    <source>
        <dbReference type="EMBL" id="KAE9234620.1"/>
    </source>
</evidence>
<dbReference type="Proteomes" id="UP000433483">
    <property type="component" value="Unassembled WGS sequence"/>
</dbReference>
<dbReference type="Proteomes" id="UP000441208">
    <property type="component" value="Unassembled WGS sequence"/>
</dbReference>
<proteinExistence type="predicted"/>
<evidence type="ECO:0000313" key="13">
    <source>
        <dbReference type="Proteomes" id="UP000440367"/>
    </source>
</evidence>
<dbReference type="EMBL" id="QXGE01000040">
    <property type="protein sequence ID" value="KAE9328031.1"/>
    <property type="molecule type" value="Genomic_DNA"/>
</dbReference>
<evidence type="ECO:0000313" key="9">
    <source>
        <dbReference type="EMBL" id="KAE9328031.1"/>
    </source>
</evidence>
<gene>
    <name evidence="9" type="ORF">PF001_g1619</name>
    <name evidence="8" type="ORF">PF002_g1839</name>
    <name evidence="7" type="ORF">PF004_g1000</name>
    <name evidence="6" type="ORF">PF005_g1823</name>
    <name evidence="5" type="ORF">PF007_g1986</name>
    <name evidence="2" type="ORF">PF009_g1951</name>
    <name evidence="4" type="ORF">PF010_g1503</name>
    <name evidence="3" type="ORF">PF011_g1103</name>
</gene>
<evidence type="ECO:0000313" key="2">
    <source>
        <dbReference type="EMBL" id="KAE8948506.1"/>
    </source>
</evidence>
<evidence type="ECO:0000313" key="14">
    <source>
        <dbReference type="Proteomes" id="UP000441208"/>
    </source>
</evidence>